<keyword evidence="8 10" id="KW-0233">DNA recombination</keyword>
<comment type="subunit">
    <text evidence="10">Forms a cyclic heterotetrameric complex composed of two molecules of XerC and two molecules of XerD.</text>
</comment>
<dbReference type="InterPro" id="IPR023009">
    <property type="entry name" value="Tyrosine_recombinase_XerC/XerD"/>
</dbReference>
<evidence type="ECO:0000256" key="3">
    <source>
        <dbReference type="ARBA" id="ARBA00022490"/>
    </source>
</evidence>
<dbReference type="InterPro" id="IPR010998">
    <property type="entry name" value="Integrase_recombinase_N"/>
</dbReference>
<feature type="active site" description="O-(3'-phospho-DNA)-tyrosine intermediate" evidence="10">
    <location>
        <position position="286"/>
    </location>
</feature>
<comment type="subcellular location">
    <subcellularLocation>
        <location evidence="1 10">Cytoplasm</location>
    </subcellularLocation>
</comment>
<dbReference type="PANTHER" id="PTHR30349">
    <property type="entry name" value="PHAGE INTEGRASE-RELATED"/>
    <property type="match status" value="1"/>
</dbReference>
<dbReference type="Gene3D" id="1.10.443.10">
    <property type="entry name" value="Intergrase catalytic core"/>
    <property type="match status" value="1"/>
</dbReference>
<feature type="active site" evidence="10">
    <location>
        <position position="254"/>
    </location>
</feature>
<evidence type="ECO:0000313" key="14">
    <source>
        <dbReference type="Proteomes" id="UP000304148"/>
    </source>
</evidence>
<dbReference type="GO" id="GO:0006313">
    <property type="term" value="P:DNA transposition"/>
    <property type="evidence" value="ECO:0007669"/>
    <property type="project" value="UniProtKB-UniRule"/>
</dbReference>
<dbReference type="InterPro" id="IPR011010">
    <property type="entry name" value="DNA_brk_join_enz"/>
</dbReference>
<dbReference type="GO" id="GO:0007059">
    <property type="term" value="P:chromosome segregation"/>
    <property type="evidence" value="ECO:0007669"/>
    <property type="project" value="UniProtKB-UniRule"/>
</dbReference>
<dbReference type="InterPro" id="IPR011932">
    <property type="entry name" value="Recomb_XerD"/>
</dbReference>
<evidence type="ECO:0000256" key="1">
    <source>
        <dbReference type="ARBA" id="ARBA00004496"/>
    </source>
</evidence>
<feature type="domain" description="Core-binding (CB)" evidence="12">
    <location>
        <begin position="3"/>
        <end position="88"/>
    </location>
</feature>
<dbReference type="GO" id="GO:0051301">
    <property type="term" value="P:cell division"/>
    <property type="evidence" value="ECO:0007669"/>
    <property type="project" value="UniProtKB-KW"/>
</dbReference>
<reference evidence="14" key="1">
    <citation type="submission" date="2018-08" db="EMBL/GenBank/DDBJ databases">
        <authorList>
            <person name="Chevrot R."/>
        </authorList>
    </citation>
    <scope>NUCLEOTIDE SEQUENCE [LARGE SCALE GENOMIC DNA]</scope>
</reference>
<dbReference type="Gene3D" id="1.10.150.130">
    <property type="match status" value="1"/>
</dbReference>
<proteinExistence type="inferred from homology"/>
<evidence type="ECO:0000259" key="11">
    <source>
        <dbReference type="PROSITE" id="PS51898"/>
    </source>
</evidence>
<evidence type="ECO:0000256" key="10">
    <source>
        <dbReference type="HAMAP-Rule" id="MF_01808"/>
    </source>
</evidence>
<dbReference type="NCBIfam" id="TIGR02225">
    <property type="entry name" value="recomb_XerD"/>
    <property type="match status" value="1"/>
</dbReference>
<dbReference type="InterPro" id="IPR002104">
    <property type="entry name" value="Integrase_catalytic"/>
</dbReference>
<dbReference type="InterPro" id="IPR050090">
    <property type="entry name" value="Tyrosine_recombinase_XerCD"/>
</dbReference>
<dbReference type="PANTHER" id="PTHR30349:SF81">
    <property type="entry name" value="TYROSINE RECOMBINASE XERC"/>
    <property type="match status" value="1"/>
</dbReference>
<dbReference type="PROSITE" id="PS51898">
    <property type="entry name" value="TYR_RECOMBINASE"/>
    <property type="match status" value="1"/>
</dbReference>
<evidence type="ECO:0000256" key="4">
    <source>
        <dbReference type="ARBA" id="ARBA00022618"/>
    </source>
</evidence>
<dbReference type="EMBL" id="LS992241">
    <property type="protein sequence ID" value="SYX84742.1"/>
    <property type="molecule type" value="Genomic_DNA"/>
</dbReference>
<keyword evidence="9 10" id="KW-0131">Cell cycle</keyword>
<evidence type="ECO:0000256" key="8">
    <source>
        <dbReference type="ARBA" id="ARBA00023172"/>
    </source>
</evidence>
<keyword evidence="5 10" id="KW-0159">Chromosome partition</keyword>
<dbReference type="Pfam" id="PF00589">
    <property type="entry name" value="Phage_integrase"/>
    <property type="match status" value="1"/>
</dbReference>
<dbReference type="PROSITE" id="PS51900">
    <property type="entry name" value="CB"/>
    <property type="match status" value="1"/>
</dbReference>
<dbReference type="AlphaFoldDB" id="A0A383RDS7"/>
<evidence type="ECO:0000256" key="9">
    <source>
        <dbReference type="ARBA" id="ARBA00023306"/>
    </source>
</evidence>
<feature type="domain" description="Tyr recombinase" evidence="11">
    <location>
        <begin position="109"/>
        <end position="300"/>
    </location>
</feature>
<dbReference type="GO" id="GO:0005737">
    <property type="term" value="C:cytoplasm"/>
    <property type="evidence" value="ECO:0007669"/>
    <property type="project" value="UniProtKB-SubCell"/>
</dbReference>
<comment type="similarity">
    <text evidence="10">Belongs to the 'phage' integrase family. XerC subfamily.</text>
</comment>
<dbReference type="NCBIfam" id="NF001399">
    <property type="entry name" value="PRK00283.1"/>
    <property type="match status" value="1"/>
</dbReference>
<evidence type="ECO:0000259" key="12">
    <source>
        <dbReference type="PROSITE" id="PS51900"/>
    </source>
</evidence>
<feature type="active site" evidence="10">
    <location>
        <position position="251"/>
    </location>
</feature>
<comment type="function">
    <text evidence="10">Site-specific tyrosine recombinase, which acts by catalyzing the cutting and rejoining of the recombining DNA molecules. The XerC-XerD complex is essential to convert dimers of the bacterial chromosome into monomers to permit their segregation at cell division. It also contributes to the segregational stability of plasmids.</text>
</comment>
<feature type="active site" evidence="10">
    <location>
        <position position="149"/>
    </location>
</feature>
<dbReference type="SUPFAM" id="SSF56349">
    <property type="entry name" value="DNA breaking-rejoining enzymes"/>
    <property type="match status" value="1"/>
</dbReference>
<feature type="active site" evidence="10">
    <location>
        <position position="277"/>
    </location>
</feature>
<sequence>MAGLIEQQVEAYRDYLIHERRVSSNTREAYMRDIQMFIASVADNVSMVDDIRAYHVNHYMYQLKRDGRAASSIARIAASLRSFFHFCIREGNLKLDPSYEVERPKASSKAPEILSLQDTERLLALPDESNPLGIRDRAMLETLYATGVRVSELMSLNMEDVQPKLGFLRCMSGKERVVPLGQVAAEALERYLKEARPQLLSSSSQADGLETSEHTALFVNVRGQRMSRQGFWKMIKKYAEELKVSFPITPHTLRHSFAVHLLSNGADVRAVQEMLGHAELATTQRYVEHMRKSSMKDVYTSAHPRAKKK</sequence>
<dbReference type="InterPro" id="IPR004107">
    <property type="entry name" value="Integrase_SAM-like_N"/>
</dbReference>
<dbReference type="Proteomes" id="UP000304148">
    <property type="component" value="Chromosome"/>
</dbReference>
<evidence type="ECO:0000256" key="5">
    <source>
        <dbReference type="ARBA" id="ARBA00022829"/>
    </source>
</evidence>
<protein>
    <recommendedName>
        <fullName evidence="10">Tyrosine recombinase XerC</fullName>
    </recommendedName>
</protein>
<dbReference type="GO" id="GO:0009037">
    <property type="term" value="F:tyrosine-based site-specific recombinase activity"/>
    <property type="evidence" value="ECO:0007669"/>
    <property type="project" value="UniProtKB-UniRule"/>
</dbReference>
<name>A0A383RDS7_PAEAL</name>
<dbReference type="GO" id="GO:0003677">
    <property type="term" value="F:DNA binding"/>
    <property type="evidence" value="ECO:0007669"/>
    <property type="project" value="UniProtKB-UniRule"/>
</dbReference>
<evidence type="ECO:0000313" key="13">
    <source>
        <dbReference type="EMBL" id="SYX84742.1"/>
    </source>
</evidence>
<keyword evidence="7 10" id="KW-0238">DNA-binding</keyword>
<evidence type="ECO:0000256" key="7">
    <source>
        <dbReference type="ARBA" id="ARBA00023125"/>
    </source>
</evidence>
<accession>A0A383RDS7</accession>
<dbReference type="InterPro" id="IPR013762">
    <property type="entry name" value="Integrase-like_cat_sf"/>
</dbReference>
<organism evidence="13 14">
    <name type="scientific">Paenibacillus alvei</name>
    <name type="common">Bacillus alvei</name>
    <dbReference type="NCBI Taxonomy" id="44250"/>
    <lineage>
        <taxon>Bacteria</taxon>
        <taxon>Bacillati</taxon>
        <taxon>Bacillota</taxon>
        <taxon>Bacilli</taxon>
        <taxon>Bacillales</taxon>
        <taxon>Paenibacillaceae</taxon>
        <taxon>Paenibacillus</taxon>
    </lineage>
</organism>
<dbReference type="CDD" id="cd00798">
    <property type="entry name" value="INT_XerDC_C"/>
    <property type="match status" value="1"/>
</dbReference>
<dbReference type="HAMAP" id="MF_01808">
    <property type="entry name" value="Recomb_XerC_XerD"/>
    <property type="match status" value="1"/>
</dbReference>
<keyword evidence="6 10" id="KW-0229">DNA integration</keyword>
<keyword evidence="3 10" id="KW-0963">Cytoplasm</keyword>
<evidence type="ECO:0000256" key="2">
    <source>
        <dbReference type="ARBA" id="ARBA00010450"/>
    </source>
</evidence>
<gene>
    <name evidence="13" type="primary">ripX</name>
    <name evidence="10" type="synonym">xerC</name>
    <name evidence="13" type="ORF">PBLR_13164</name>
</gene>
<comment type="similarity">
    <text evidence="2">Belongs to the 'phage' integrase family. XerD subfamily.</text>
</comment>
<evidence type="ECO:0000256" key="6">
    <source>
        <dbReference type="ARBA" id="ARBA00022908"/>
    </source>
</evidence>
<comment type="caution">
    <text evidence="10">Lacks conserved residue(s) required for the propagation of feature annotation.</text>
</comment>
<keyword evidence="4 10" id="KW-0132">Cell division</keyword>
<dbReference type="RefSeq" id="WP_138186579.1">
    <property type="nucleotide sequence ID" value="NZ_LS992241.1"/>
</dbReference>
<dbReference type="Pfam" id="PF02899">
    <property type="entry name" value="Phage_int_SAM_1"/>
    <property type="match status" value="1"/>
</dbReference>
<dbReference type="InterPro" id="IPR044068">
    <property type="entry name" value="CB"/>
</dbReference>